<accession>A0A9P7Y087</accession>
<keyword evidence="3" id="KW-1185">Reference proteome</keyword>
<gene>
    <name evidence="2" type="ORF">KI688_007967</name>
</gene>
<dbReference type="EMBL" id="JAHRHY010000003">
    <property type="protein sequence ID" value="KAG9070431.1"/>
    <property type="molecule type" value="Genomic_DNA"/>
</dbReference>
<proteinExistence type="predicted"/>
<dbReference type="Proteomes" id="UP000707451">
    <property type="component" value="Unassembled WGS sequence"/>
</dbReference>
<feature type="region of interest" description="Disordered" evidence="1">
    <location>
        <begin position="102"/>
        <end position="142"/>
    </location>
</feature>
<reference evidence="2" key="1">
    <citation type="submission" date="2021-06" db="EMBL/GenBank/DDBJ databases">
        <title>Genome Sequence of Mortierella hyaline Strain SCG-10, a Cold-Adapted, Nitrate-Reducing Fungus Isolated from Soil in Minnesota, USA.</title>
        <authorList>
            <person name="Aldossari N."/>
        </authorList>
    </citation>
    <scope>NUCLEOTIDE SEQUENCE</scope>
    <source>
        <strain evidence="2">SCG-10</strain>
    </source>
</reference>
<name>A0A9P7Y087_9FUNG</name>
<dbReference type="OrthoDB" id="1878542at2759"/>
<evidence type="ECO:0000256" key="1">
    <source>
        <dbReference type="SAM" id="MobiDB-lite"/>
    </source>
</evidence>
<sequence>MGLLPSTGAGAVNAMQDAVILANHLYDIKPTSFESIKQALSDFKEERFDAVKEQYPQAEFAAQLQFGHTLWERVLRHILFNWIPKSMQLKRMTKDNAYRPQANFLPQAPKRGTLDVISQKPSKRIQKEKEEEEAKKHAVTVL</sequence>
<dbReference type="InterPro" id="IPR036188">
    <property type="entry name" value="FAD/NAD-bd_sf"/>
</dbReference>
<protein>
    <submittedName>
        <fullName evidence="2">Uncharacterized protein</fullName>
    </submittedName>
</protein>
<feature type="compositionally biased region" description="Basic and acidic residues" evidence="1">
    <location>
        <begin position="125"/>
        <end position="136"/>
    </location>
</feature>
<dbReference type="AlphaFoldDB" id="A0A9P7Y087"/>
<comment type="caution">
    <text evidence="2">The sequence shown here is derived from an EMBL/GenBank/DDBJ whole genome shotgun (WGS) entry which is preliminary data.</text>
</comment>
<dbReference type="SUPFAM" id="SSF51905">
    <property type="entry name" value="FAD/NAD(P)-binding domain"/>
    <property type="match status" value="1"/>
</dbReference>
<evidence type="ECO:0000313" key="3">
    <source>
        <dbReference type="Proteomes" id="UP000707451"/>
    </source>
</evidence>
<evidence type="ECO:0000313" key="2">
    <source>
        <dbReference type="EMBL" id="KAG9070431.1"/>
    </source>
</evidence>
<organism evidence="2 3">
    <name type="scientific">Linnemannia hyalina</name>
    <dbReference type="NCBI Taxonomy" id="64524"/>
    <lineage>
        <taxon>Eukaryota</taxon>
        <taxon>Fungi</taxon>
        <taxon>Fungi incertae sedis</taxon>
        <taxon>Mucoromycota</taxon>
        <taxon>Mortierellomycotina</taxon>
        <taxon>Mortierellomycetes</taxon>
        <taxon>Mortierellales</taxon>
        <taxon>Mortierellaceae</taxon>
        <taxon>Linnemannia</taxon>
    </lineage>
</organism>
<dbReference type="Gene3D" id="3.50.50.60">
    <property type="entry name" value="FAD/NAD(P)-binding domain"/>
    <property type="match status" value="1"/>
</dbReference>